<dbReference type="SUPFAM" id="SSF53328">
    <property type="entry name" value="Formyltransferase"/>
    <property type="match status" value="1"/>
</dbReference>
<evidence type="ECO:0000259" key="7">
    <source>
        <dbReference type="Pfam" id="PF00551"/>
    </source>
</evidence>
<feature type="binding site" evidence="6">
    <location>
        <position position="68"/>
    </location>
    <ligand>
        <name>(6R)-10-formyltetrahydrofolate</name>
        <dbReference type="ChEBI" id="CHEBI:195366"/>
    </ligand>
</feature>
<reference evidence="8 9" key="1">
    <citation type="submission" date="2018-06" db="EMBL/GenBank/DDBJ databases">
        <title>Genomic Encyclopedia of Type Strains, Phase IV (KMG-IV): sequencing the most valuable type-strain genomes for metagenomic binning, comparative biology and taxonomic classification.</title>
        <authorList>
            <person name="Goeker M."/>
        </authorList>
    </citation>
    <scope>NUCLEOTIDE SEQUENCE [LARGE SCALE GENOMIC DNA]</scope>
    <source>
        <strain evidence="8 9">DSM 15140</strain>
    </source>
</reference>
<dbReference type="STRING" id="200904.GCA_900168775_02722"/>
<dbReference type="Pfam" id="PF00551">
    <property type="entry name" value="Formyl_trans_N"/>
    <property type="match status" value="1"/>
</dbReference>
<feature type="binding site" evidence="6">
    <location>
        <position position="110"/>
    </location>
    <ligand>
        <name>(6R)-10-formyltetrahydrofolate</name>
        <dbReference type="ChEBI" id="CHEBI:195366"/>
    </ligand>
</feature>
<proteinExistence type="inferred from homology"/>
<dbReference type="GO" id="GO:0005829">
    <property type="term" value="C:cytosol"/>
    <property type="evidence" value="ECO:0007669"/>
    <property type="project" value="TreeGrafter"/>
</dbReference>
<dbReference type="PROSITE" id="PS00373">
    <property type="entry name" value="GART"/>
    <property type="match status" value="1"/>
</dbReference>
<evidence type="ECO:0000313" key="9">
    <source>
        <dbReference type="Proteomes" id="UP000252254"/>
    </source>
</evidence>
<evidence type="ECO:0000256" key="2">
    <source>
        <dbReference type="ARBA" id="ARBA00022679"/>
    </source>
</evidence>
<accession>A0A366DW78</accession>
<feature type="active site" description="Proton donor" evidence="6">
    <location>
        <position position="112"/>
    </location>
</feature>
<dbReference type="PANTHER" id="PTHR43369">
    <property type="entry name" value="PHOSPHORIBOSYLGLYCINAMIDE FORMYLTRANSFERASE"/>
    <property type="match status" value="1"/>
</dbReference>
<dbReference type="GO" id="GO:0004644">
    <property type="term" value="F:phosphoribosylglycinamide formyltransferase activity"/>
    <property type="evidence" value="ECO:0007669"/>
    <property type="project" value="UniProtKB-UniRule"/>
</dbReference>
<dbReference type="EMBL" id="QNRI01000011">
    <property type="protein sequence ID" value="RBO93514.1"/>
    <property type="molecule type" value="Genomic_DNA"/>
</dbReference>
<name>A0A366DW78_9BACI</name>
<organism evidence="8 9">
    <name type="scientific">Paraliobacillus ryukyuensis</name>
    <dbReference type="NCBI Taxonomy" id="200904"/>
    <lineage>
        <taxon>Bacteria</taxon>
        <taxon>Bacillati</taxon>
        <taxon>Bacillota</taxon>
        <taxon>Bacilli</taxon>
        <taxon>Bacillales</taxon>
        <taxon>Bacillaceae</taxon>
        <taxon>Paraliobacillus</taxon>
    </lineage>
</organism>
<comment type="function">
    <text evidence="6">Catalyzes the transfer of a formyl group from 10-formyltetrahydrofolate to 5-phospho-ribosyl-glycinamide (GAR), producing 5-phospho-ribosyl-N-formylglycinamide (FGAR) and tetrahydrofolate.</text>
</comment>
<evidence type="ECO:0000313" key="8">
    <source>
        <dbReference type="EMBL" id="RBO93514.1"/>
    </source>
</evidence>
<dbReference type="OrthoDB" id="9806170at2"/>
<dbReference type="AlphaFoldDB" id="A0A366DW78"/>
<feature type="binding site" evidence="6">
    <location>
        <begin position="15"/>
        <end position="17"/>
    </location>
    <ligand>
        <name>N(1)-(5-phospho-beta-D-ribosyl)glycinamide</name>
        <dbReference type="ChEBI" id="CHEBI:143788"/>
    </ligand>
</feature>
<keyword evidence="9" id="KW-1185">Reference proteome</keyword>
<dbReference type="InterPro" id="IPR002376">
    <property type="entry name" value="Formyl_transf_N"/>
</dbReference>
<feature type="binding site" evidence="6">
    <location>
        <begin position="93"/>
        <end position="96"/>
    </location>
    <ligand>
        <name>(6R)-10-formyltetrahydrofolate</name>
        <dbReference type="ChEBI" id="CHEBI:195366"/>
    </ligand>
</feature>
<dbReference type="RefSeq" id="WP_113869878.1">
    <property type="nucleotide sequence ID" value="NZ_BAABQN010000010.1"/>
</dbReference>
<dbReference type="PANTHER" id="PTHR43369:SF2">
    <property type="entry name" value="PHOSPHORIBOSYLGLYCINAMIDE FORMYLTRANSFERASE"/>
    <property type="match status" value="1"/>
</dbReference>
<comment type="caution">
    <text evidence="8">The sequence shown here is derived from an EMBL/GenBank/DDBJ whole genome shotgun (WGS) entry which is preliminary data.</text>
</comment>
<evidence type="ECO:0000256" key="6">
    <source>
        <dbReference type="HAMAP-Rule" id="MF_01930"/>
    </source>
</evidence>
<evidence type="ECO:0000256" key="3">
    <source>
        <dbReference type="ARBA" id="ARBA00022755"/>
    </source>
</evidence>
<sequence length="201" mass="21990">MSGKPRLAVFASGTGSNYDAIFHAIERNEVAAELTLVVSDKPTAKVIDKARNNGTPTFTFEPKVYPSKAAFETEVMEHLHAANIDWIILAGYMRLIGPTLLHAYEGRILNIHPSLLPAFPGLDAIGQAFQAGVKVTGVTIHYVDEGMDTGEIIAQEAVNVQPGINKENLQKQIQTVEHRLYPAVIERVIHNEYSRGGNTTT</sequence>
<keyword evidence="2 6" id="KW-0808">Transferase</keyword>
<dbReference type="Gene3D" id="3.40.50.170">
    <property type="entry name" value="Formyl transferase, N-terminal domain"/>
    <property type="match status" value="1"/>
</dbReference>
<evidence type="ECO:0000256" key="4">
    <source>
        <dbReference type="ARBA" id="ARBA00038440"/>
    </source>
</evidence>
<dbReference type="Proteomes" id="UP000252254">
    <property type="component" value="Unassembled WGS sequence"/>
</dbReference>
<dbReference type="EC" id="2.1.2.2" evidence="6"/>
<comment type="similarity">
    <text evidence="4 6">Belongs to the GART family.</text>
</comment>
<dbReference type="GO" id="GO:0006189">
    <property type="term" value="P:'de novo' IMP biosynthetic process"/>
    <property type="evidence" value="ECO:0007669"/>
    <property type="project" value="UniProtKB-UniRule"/>
</dbReference>
<dbReference type="UniPathway" id="UPA00074">
    <property type="reaction ID" value="UER00126"/>
</dbReference>
<comment type="catalytic activity">
    <reaction evidence="5 6">
        <text>N(1)-(5-phospho-beta-D-ribosyl)glycinamide + (6R)-10-formyltetrahydrofolate = N(2)-formyl-N(1)-(5-phospho-beta-D-ribosyl)glycinamide + (6S)-5,6,7,8-tetrahydrofolate + H(+)</text>
        <dbReference type="Rhea" id="RHEA:15053"/>
        <dbReference type="ChEBI" id="CHEBI:15378"/>
        <dbReference type="ChEBI" id="CHEBI:57453"/>
        <dbReference type="ChEBI" id="CHEBI:143788"/>
        <dbReference type="ChEBI" id="CHEBI:147286"/>
        <dbReference type="ChEBI" id="CHEBI:195366"/>
        <dbReference type="EC" id="2.1.2.2"/>
    </reaction>
</comment>
<dbReference type="FunFam" id="3.40.50.170:FF:000007">
    <property type="entry name" value="Phosphoribosylglycinamide formyltransferase"/>
    <property type="match status" value="1"/>
</dbReference>
<keyword evidence="3 6" id="KW-0658">Purine biosynthesis</keyword>
<dbReference type="InterPro" id="IPR001555">
    <property type="entry name" value="GART_AS"/>
</dbReference>
<dbReference type="HAMAP" id="MF_01930">
    <property type="entry name" value="PurN"/>
    <property type="match status" value="1"/>
</dbReference>
<comment type="pathway">
    <text evidence="1 6">Purine metabolism; IMP biosynthesis via de novo pathway; N(2)-formyl-N(1)-(5-phospho-D-ribosyl)glycinamide from N(1)-(5-phospho-D-ribosyl)glycinamide (10-formyl THF route): step 1/1.</text>
</comment>
<feature type="domain" description="Formyl transferase N-terminal" evidence="7">
    <location>
        <begin position="6"/>
        <end position="185"/>
    </location>
</feature>
<gene>
    <name evidence="6" type="primary">purN</name>
    <name evidence="8" type="ORF">DES48_11122</name>
</gene>
<dbReference type="InterPro" id="IPR036477">
    <property type="entry name" value="Formyl_transf_N_sf"/>
</dbReference>
<evidence type="ECO:0000256" key="5">
    <source>
        <dbReference type="ARBA" id="ARBA00047664"/>
    </source>
</evidence>
<feature type="site" description="Raises pKa of active site His" evidence="6">
    <location>
        <position position="148"/>
    </location>
</feature>
<evidence type="ECO:0000256" key="1">
    <source>
        <dbReference type="ARBA" id="ARBA00005054"/>
    </source>
</evidence>
<dbReference type="InterPro" id="IPR004607">
    <property type="entry name" value="GART"/>
</dbReference>
<dbReference type="NCBIfam" id="TIGR00639">
    <property type="entry name" value="PurN"/>
    <property type="match status" value="1"/>
</dbReference>
<protein>
    <recommendedName>
        <fullName evidence="6">Phosphoribosylglycinamide formyltransferase</fullName>
        <ecNumber evidence="6">2.1.2.2</ecNumber>
    </recommendedName>
    <alternativeName>
        <fullName evidence="6">5'-phosphoribosylglycinamide transformylase</fullName>
    </alternativeName>
    <alternativeName>
        <fullName evidence="6">GAR transformylase</fullName>
        <shortName evidence="6">GART</shortName>
    </alternativeName>
</protein>
<dbReference type="CDD" id="cd08645">
    <property type="entry name" value="FMT_core_GART"/>
    <property type="match status" value="1"/>
</dbReference>